<keyword evidence="5 8" id="KW-1133">Transmembrane helix</keyword>
<comment type="subcellular location">
    <subcellularLocation>
        <location evidence="1">Nucleus inner membrane</location>
        <topology evidence="1">Multi-pass membrane protein</topology>
        <orientation evidence="1">Nucleoplasmic side</orientation>
    </subcellularLocation>
</comment>
<dbReference type="EMBL" id="JACGWJ010000018">
    <property type="protein sequence ID" value="KAL0350484.1"/>
    <property type="molecule type" value="Genomic_DNA"/>
</dbReference>
<feature type="transmembrane region" description="Helical" evidence="8">
    <location>
        <begin position="317"/>
        <end position="337"/>
    </location>
</feature>
<evidence type="ECO:0000256" key="2">
    <source>
        <dbReference type="ARBA" id="ARBA00005748"/>
    </source>
</evidence>
<dbReference type="Pfam" id="PF10225">
    <property type="entry name" value="NEMP"/>
    <property type="match status" value="1"/>
</dbReference>
<evidence type="ECO:0000256" key="7">
    <source>
        <dbReference type="ARBA" id="ARBA00023242"/>
    </source>
</evidence>
<accession>A0AAW2P6E8</accession>
<comment type="similarity">
    <text evidence="2">Belongs to the NEMP family.</text>
</comment>
<organism evidence="9">
    <name type="scientific">Sesamum radiatum</name>
    <name type="common">Black benniseed</name>
    <dbReference type="NCBI Taxonomy" id="300843"/>
    <lineage>
        <taxon>Eukaryota</taxon>
        <taxon>Viridiplantae</taxon>
        <taxon>Streptophyta</taxon>
        <taxon>Embryophyta</taxon>
        <taxon>Tracheophyta</taxon>
        <taxon>Spermatophyta</taxon>
        <taxon>Magnoliopsida</taxon>
        <taxon>eudicotyledons</taxon>
        <taxon>Gunneridae</taxon>
        <taxon>Pentapetalae</taxon>
        <taxon>asterids</taxon>
        <taxon>lamiids</taxon>
        <taxon>Lamiales</taxon>
        <taxon>Pedaliaceae</taxon>
        <taxon>Sesamum</taxon>
    </lineage>
</organism>
<keyword evidence="6 8" id="KW-0472">Membrane</keyword>
<feature type="transmembrane region" description="Helical" evidence="8">
    <location>
        <begin position="276"/>
        <end position="297"/>
    </location>
</feature>
<feature type="transmembrane region" description="Helical" evidence="8">
    <location>
        <begin position="219"/>
        <end position="239"/>
    </location>
</feature>
<dbReference type="AlphaFoldDB" id="A0AAW2P6E8"/>
<evidence type="ECO:0000313" key="9">
    <source>
        <dbReference type="EMBL" id="KAL0350484.1"/>
    </source>
</evidence>
<dbReference type="GO" id="GO:0005637">
    <property type="term" value="C:nuclear inner membrane"/>
    <property type="evidence" value="ECO:0007669"/>
    <property type="project" value="UniProtKB-SubCell"/>
</dbReference>
<evidence type="ECO:0000256" key="6">
    <source>
        <dbReference type="ARBA" id="ARBA00023136"/>
    </source>
</evidence>
<feature type="transmembrane region" description="Helical" evidence="8">
    <location>
        <begin position="54"/>
        <end position="76"/>
    </location>
</feature>
<evidence type="ECO:0000256" key="1">
    <source>
        <dbReference type="ARBA" id="ARBA00004575"/>
    </source>
</evidence>
<evidence type="ECO:0000256" key="4">
    <source>
        <dbReference type="ARBA" id="ARBA00022729"/>
    </source>
</evidence>
<feature type="transmembrane region" description="Helical" evidence="8">
    <location>
        <begin position="245"/>
        <end position="264"/>
    </location>
</feature>
<comment type="caution">
    <text evidence="9">The sequence shown here is derived from an EMBL/GenBank/DDBJ whole genome shotgun (WGS) entry which is preliminary data.</text>
</comment>
<keyword evidence="4" id="KW-0732">Signal</keyword>
<reference evidence="9" key="1">
    <citation type="submission" date="2020-06" db="EMBL/GenBank/DDBJ databases">
        <authorList>
            <person name="Li T."/>
            <person name="Hu X."/>
            <person name="Zhang T."/>
            <person name="Song X."/>
            <person name="Zhang H."/>
            <person name="Dai N."/>
            <person name="Sheng W."/>
            <person name="Hou X."/>
            <person name="Wei L."/>
        </authorList>
    </citation>
    <scope>NUCLEOTIDE SEQUENCE</scope>
    <source>
        <strain evidence="9">G02</strain>
        <tissue evidence="9">Leaf</tissue>
    </source>
</reference>
<reference evidence="9" key="2">
    <citation type="journal article" date="2024" name="Plant">
        <title>Genomic evolution and insights into agronomic trait innovations of Sesamum species.</title>
        <authorList>
            <person name="Miao H."/>
            <person name="Wang L."/>
            <person name="Qu L."/>
            <person name="Liu H."/>
            <person name="Sun Y."/>
            <person name="Le M."/>
            <person name="Wang Q."/>
            <person name="Wei S."/>
            <person name="Zheng Y."/>
            <person name="Lin W."/>
            <person name="Duan Y."/>
            <person name="Cao H."/>
            <person name="Xiong S."/>
            <person name="Wang X."/>
            <person name="Wei L."/>
            <person name="Li C."/>
            <person name="Ma Q."/>
            <person name="Ju M."/>
            <person name="Zhao R."/>
            <person name="Li G."/>
            <person name="Mu C."/>
            <person name="Tian Q."/>
            <person name="Mei H."/>
            <person name="Zhang T."/>
            <person name="Gao T."/>
            <person name="Zhang H."/>
        </authorList>
    </citation>
    <scope>NUCLEOTIDE SEQUENCE</scope>
    <source>
        <strain evidence="9">G02</strain>
    </source>
</reference>
<name>A0AAW2P6E8_SESRA</name>
<sequence length="638" mass="70552">MRINDDGRDERGILGISRLAGLNKLDFEKNIITHPKFLNFQIGPPLVPALIPGAMATAIVATVAPPALTLWIILVLSPMFLSIGSASEFSLVVSGPTELELSPSLIVENSPGSKPGSKVKCERVQIHGLPRIEHLNKFANSLKVKVSCVNPSGCPPNIGICFHRNASLVIGMCPKDQWERLTEGLWVKSMSPFDHKILDIRMAASYSESLHVSLDEEFFSYRILFLVLGIVLMSLASWLSQSIVFYYSGAMAIGVFLVILMILFQGMKLLPTGRKSSLAIFLYSCSVGLGSFLLRYVPRLLRSLLVEIGLSEDMYNPLAVFLLVFIVIAGAWLGFWVVRKLVLTEDGSIDIGVSHFITWSIRMVASVMMLQSSVDPLLAVEALVGAIIVSSVLRKFVNPKVVRRVYKKLCRLDREPLDPYASPVANSSISRPFTRAPYTPVQGSTSQSPTRLPDSGAFFSTFHDIPDRRKFTKDEWESFTKESTLKELEDLVSTPDFSKWAVAHADRLTLAPNKADMRYLRAGDSSVALGRSQSREIYTTQEWSGTHPAESYLMNDMDYLIRCCVAFNDHDRRARGSCALGGGTLVEAMREARPYIMAHRGSTLVVVLSSEIVGGPHLPSILEVGYPTSLDLFCMRVI</sequence>
<dbReference type="PANTHER" id="PTHR31587">
    <property type="entry name" value="TRANSMEMBRANE PROTEIN (DUF2215)"/>
    <property type="match status" value="1"/>
</dbReference>
<keyword evidence="7" id="KW-0539">Nucleus</keyword>
<keyword evidence="3 8" id="KW-0812">Transmembrane</keyword>
<protein>
    <submittedName>
        <fullName evidence="9">Uncharacterized protein</fullName>
    </submittedName>
</protein>
<dbReference type="PANTHER" id="PTHR31587:SF4">
    <property type="entry name" value="TRANSMEMBRANE PROTEIN (DUF2215)"/>
    <property type="match status" value="1"/>
</dbReference>
<proteinExistence type="inferred from homology"/>
<evidence type="ECO:0000256" key="8">
    <source>
        <dbReference type="SAM" id="Phobius"/>
    </source>
</evidence>
<evidence type="ECO:0000256" key="5">
    <source>
        <dbReference type="ARBA" id="ARBA00022989"/>
    </source>
</evidence>
<evidence type="ECO:0000256" key="3">
    <source>
        <dbReference type="ARBA" id="ARBA00022692"/>
    </source>
</evidence>
<dbReference type="InterPro" id="IPR019358">
    <property type="entry name" value="NEMP_fam"/>
</dbReference>
<gene>
    <name evidence="9" type="ORF">Sradi_4197600</name>
</gene>
<feature type="transmembrane region" description="Helical" evidence="8">
    <location>
        <begin position="376"/>
        <end position="397"/>
    </location>
</feature>